<dbReference type="OrthoDB" id="255611at2157"/>
<dbReference type="EMBL" id="LMVP01000531">
    <property type="protein sequence ID" value="PAV11083.1"/>
    <property type="molecule type" value="Genomic_DNA"/>
</dbReference>
<sequence length="328" mass="37965">MVVIVITSRYDTLWENYYSSYKKVASPHRKPGLFKWFYESYIFLHLSCVDSSSIYKLADFKTCLALVDTAIDDCCDNASFIKENGGDKFSYDMLNILYNADKITDGTYDSSQLNLNNLYTKITFDIFSDFLKNHLISLPRYYDFKNELFLSIRKVAESMEFSYLLNKSNIAYPYSLVVQNKGPSTMVAVLSIVDLMSSKSFDASELGKAIALFDMADIVAMLNNAVNTWKKEIVERDYSSPVISLALEKKLIKLSDFDNLNTEIIEERLLPVSQMVNEDLNRRLILMEEFAKIYEIKSFDASKYINNYRTYVFKSQKKNREISQRQTA</sequence>
<keyword evidence="2" id="KW-1185">Reference proteome</keyword>
<dbReference type="RefSeq" id="WP_095645817.1">
    <property type="nucleotide sequence ID" value="NZ_LMVP01000531.1"/>
</dbReference>
<proteinExistence type="predicted"/>
<gene>
    <name evidence="1" type="ORF">ASJ81_11440</name>
</gene>
<evidence type="ECO:0008006" key="3">
    <source>
        <dbReference type="Google" id="ProtNLM"/>
    </source>
</evidence>
<name>A0A2A2HPD2_9EURY</name>
<protein>
    <recommendedName>
        <fullName evidence="3">Terpene synthase</fullName>
    </recommendedName>
</protein>
<comment type="caution">
    <text evidence="1">The sequence shown here is derived from an EMBL/GenBank/DDBJ whole genome shotgun (WGS) entry which is preliminary data.</text>
</comment>
<evidence type="ECO:0000313" key="1">
    <source>
        <dbReference type="EMBL" id="PAV11083.1"/>
    </source>
</evidence>
<organism evidence="1 2">
    <name type="scientific">Methanosarcina spelaei</name>
    <dbReference type="NCBI Taxonomy" id="1036679"/>
    <lineage>
        <taxon>Archaea</taxon>
        <taxon>Methanobacteriati</taxon>
        <taxon>Methanobacteriota</taxon>
        <taxon>Stenosarchaea group</taxon>
        <taxon>Methanomicrobia</taxon>
        <taxon>Methanosarcinales</taxon>
        <taxon>Methanosarcinaceae</taxon>
        <taxon>Methanosarcina</taxon>
    </lineage>
</organism>
<accession>A0A2A2HPD2</accession>
<dbReference type="AlphaFoldDB" id="A0A2A2HPD2"/>
<reference evidence="1 2" key="1">
    <citation type="journal article" date="2017" name="BMC Genomics">
        <title>Genomic analysis of methanogenic archaea reveals a shift towards energy conservation.</title>
        <authorList>
            <person name="Gilmore S.P."/>
            <person name="Henske J.K."/>
            <person name="Sexton J.A."/>
            <person name="Solomon K.V."/>
            <person name="Seppala S."/>
            <person name="Yoo J.I."/>
            <person name="Huyett L.M."/>
            <person name="Pressman A."/>
            <person name="Cogan J.Z."/>
            <person name="Kivenson V."/>
            <person name="Peng X."/>
            <person name="Tan Y."/>
            <person name="Valentine D.L."/>
            <person name="O'Malley M.A."/>
        </authorList>
    </citation>
    <scope>NUCLEOTIDE SEQUENCE [LARGE SCALE GENOMIC DNA]</scope>
    <source>
        <strain evidence="1 2">MC-15</strain>
    </source>
</reference>
<evidence type="ECO:0000313" key="2">
    <source>
        <dbReference type="Proteomes" id="UP000218164"/>
    </source>
</evidence>
<dbReference type="Proteomes" id="UP000218164">
    <property type="component" value="Unassembled WGS sequence"/>
</dbReference>